<dbReference type="InterPro" id="IPR004358">
    <property type="entry name" value="Sig_transdc_His_kin-like_C"/>
</dbReference>
<dbReference type="InterPro" id="IPR036890">
    <property type="entry name" value="HATPase_C_sf"/>
</dbReference>
<evidence type="ECO:0000313" key="12">
    <source>
        <dbReference type="Proteomes" id="UP001061302"/>
    </source>
</evidence>
<dbReference type="CDD" id="cd12914">
    <property type="entry name" value="PDC1_DGC_like"/>
    <property type="match status" value="1"/>
</dbReference>
<feature type="domain" description="PAC" evidence="10">
    <location>
        <begin position="542"/>
        <end position="593"/>
    </location>
</feature>
<proteinExistence type="predicted"/>
<dbReference type="InterPro" id="IPR036097">
    <property type="entry name" value="HisK_dim/P_sf"/>
</dbReference>
<evidence type="ECO:0000256" key="3">
    <source>
        <dbReference type="ARBA" id="ARBA00022553"/>
    </source>
</evidence>
<dbReference type="SMART" id="SM00388">
    <property type="entry name" value="HisKA"/>
    <property type="match status" value="1"/>
</dbReference>
<dbReference type="InterPro" id="IPR000014">
    <property type="entry name" value="PAS"/>
</dbReference>
<keyword evidence="7" id="KW-0812">Transmembrane</keyword>
<dbReference type="EMBL" id="CP106753">
    <property type="protein sequence ID" value="UXY14125.1"/>
    <property type="molecule type" value="Genomic_DNA"/>
</dbReference>
<keyword evidence="7" id="KW-0472">Membrane</keyword>
<feature type="domain" description="PAS" evidence="9">
    <location>
        <begin position="469"/>
        <end position="512"/>
    </location>
</feature>
<feature type="domain" description="PAS" evidence="9">
    <location>
        <begin position="594"/>
        <end position="656"/>
    </location>
</feature>
<dbReference type="CDD" id="cd00082">
    <property type="entry name" value="HisKA"/>
    <property type="match status" value="1"/>
</dbReference>
<keyword evidence="7" id="KW-1133">Transmembrane helix</keyword>
<dbReference type="SMART" id="SM00387">
    <property type="entry name" value="HATPase_c"/>
    <property type="match status" value="1"/>
</dbReference>
<feature type="transmembrane region" description="Helical" evidence="7">
    <location>
        <begin position="20"/>
        <end position="42"/>
    </location>
</feature>
<dbReference type="PANTHER" id="PTHR43711">
    <property type="entry name" value="TWO-COMPONENT HISTIDINE KINASE"/>
    <property type="match status" value="1"/>
</dbReference>
<reference evidence="11" key="1">
    <citation type="submission" date="2022-10" db="EMBL/GenBank/DDBJ databases">
        <title>Chitiniphilus purpureus sp. nov., a novel chitin-degrading bacterium isolated from crawfish pond sediment.</title>
        <authorList>
            <person name="Li K."/>
        </authorList>
    </citation>
    <scope>NUCLEOTIDE SEQUENCE</scope>
    <source>
        <strain evidence="11">CD1</strain>
    </source>
</reference>
<dbReference type="NCBIfam" id="TIGR00229">
    <property type="entry name" value="sensory_box"/>
    <property type="match status" value="3"/>
</dbReference>
<feature type="domain" description="PAS" evidence="9">
    <location>
        <begin position="343"/>
        <end position="386"/>
    </location>
</feature>
<evidence type="ECO:0000256" key="4">
    <source>
        <dbReference type="ARBA" id="ARBA00022679"/>
    </source>
</evidence>
<feature type="domain" description="Histidine kinase" evidence="8">
    <location>
        <begin position="736"/>
        <end position="960"/>
    </location>
</feature>
<protein>
    <recommendedName>
        <fullName evidence="2">histidine kinase</fullName>
        <ecNumber evidence="2">2.7.13.3</ecNumber>
    </recommendedName>
</protein>
<dbReference type="Pfam" id="PF02518">
    <property type="entry name" value="HATPase_c"/>
    <property type="match status" value="1"/>
</dbReference>
<evidence type="ECO:0000259" key="8">
    <source>
        <dbReference type="PROSITE" id="PS50109"/>
    </source>
</evidence>
<accession>A0ABY6DIF3</accession>
<gene>
    <name evidence="11" type="ORF">N8I74_12430</name>
</gene>
<evidence type="ECO:0000256" key="6">
    <source>
        <dbReference type="ARBA" id="ARBA00023012"/>
    </source>
</evidence>
<evidence type="ECO:0000259" key="10">
    <source>
        <dbReference type="PROSITE" id="PS50113"/>
    </source>
</evidence>
<comment type="catalytic activity">
    <reaction evidence="1">
        <text>ATP + protein L-histidine = ADP + protein N-phospho-L-histidine.</text>
        <dbReference type="EC" id="2.7.13.3"/>
    </reaction>
</comment>
<keyword evidence="3" id="KW-0597">Phosphoprotein</keyword>
<keyword evidence="5" id="KW-0418">Kinase</keyword>
<evidence type="ECO:0000256" key="1">
    <source>
        <dbReference type="ARBA" id="ARBA00000085"/>
    </source>
</evidence>
<sequence>MNRLFQQRPPEAPHTSLKPLRIGLIVFYCALLVAVGTALFWMSMRDYQDTLISLERQQLSLARSLDEHATRTFISVEQGMQNIVESLEDLGGVDRAEEYSMHVLLRDKVRLTPQTRGIITIDANGDIRAHGLEYPARRVNLADRDYFVYHRTFNDLRLRMDKPVISRTDNLWLIPVTRRIDRPDGSFGGVVLAGVEPEYFLRFYQSLKLPPSTRVELLRGDGMVLLNFPFSAKTLGSNVREAAPLEFEARRLKQASVYRERDNSGGADRLSVFHTSSSELPLIVHISVDLDSALGKFRSDLTTRAIGAITLVLVVTVLLYLLLRQLRHVEEIESRLYLTQFTVDESPDVVLWADQAGQLRYTNHAAERQSGLGREELLASHLTDLFPDMGDMQWQDIWDKLNSDRRLILNSHLRDQTGNLLPVEITFSHIEFNAAAYACCTVRDTTEQQNTERELRRHRDHLQDLVLERTTEIRTVLDASPLAIMLSVKNSVRLVNPVFETLFGFNASDIIGLPTHSLFASPGRYDEIMQTVWARVSAGGVFRGEVELYRRDHSNFWAMVYAKALVPGDAAKGVICVIEDVTAQRIAAQALRQSERLKRTIIDTTADGFILVDAERHIVDVNQAFCLLLGYRREDLIGQQPERMWGEAAAQIFPPDLAERDVTLNHIEEVTLLTINSDAMPFLVNSAAILDDNRVLEYAFAFLTNISYLKEIERNMVEAKESAEAANLAKSAFLANMSHELRTPMHAILSFSEMGLSKSGKTEPNNLARYFERIHSSGNRLLVLLNDLLDMSRLEANRMTYDKARSNLQQTVQGAVQEIAPLLNARGLHLDMDEGASPLFAMFDRARLTQVVVNLLSNAIKFSRTNGGIEIRFLELSLLQDGMPGVGLTVRDHGPGIPEGEEELIFDKFIQSSRVRDPGGGTGLGLAISRQIMQDHGGEIFAANHPEGGAVFTLLLPSDAPAAPAR</sequence>
<dbReference type="PROSITE" id="PS50113">
    <property type="entry name" value="PAC"/>
    <property type="match status" value="1"/>
</dbReference>
<dbReference type="RefSeq" id="WP_263123425.1">
    <property type="nucleotide sequence ID" value="NZ_CP106753.1"/>
</dbReference>
<dbReference type="Pfam" id="PF13426">
    <property type="entry name" value="PAS_9"/>
    <property type="match status" value="2"/>
</dbReference>
<evidence type="ECO:0000256" key="7">
    <source>
        <dbReference type="SAM" id="Phobius"/>
    </source>
</evidence>
<evidence type="ECO:0000259" key="9">
    <source>
        <dbReference type="PROSITE" id="PS50112"/>
    </source>
</evidence>
<dbReference type="PROSITE" id="PS50109">
    <property type="entry name" value="HIS_KIN"/>
    <property type="match status" value="1"/>
</dbReference>
<dbReference type="Proteomes" id="UP001061302">
    <property type="component" value="Chromosome"/>
</dbReference>
<dbReference type="SUPFAM" id="SSF55785">
    <property type="entry name" value="PYP-like sensor domain (PAS domain)"/>
    <property type="match status" value="3"/>
</dbReference>
<dbReference type="EC" id="2.7.13.3" evidence="2"/>
<dbReference type="PANTHER" id="PTHR43711:SF1">
    <property type="entry name" value="HISTIDINE KINASE 1"/>
    <property type="match status" value="1"/>
</dbReference>
<keyword evidence="4" id="KW-0808">Transferase</keyword>
<dbReference type="CDD" id="cd00075">
    <property type="entry name" value="HATPase"/>
    <property type="match status" value="1"/>
</dbReference>
<dbReference type="InterPro" id="IPR000700">
    <property type="entry name" value="PAS-assoc_C"/>
</dbReference>
<dbReference type="Gene3D" id="1.10.287.130">
    <property type="match status" value="1"/>
</dbReference>
<dbReference type="Pfam" id="PF00989">
    <property type="entry name" value="PAS"/>
    <property type="match status" value="1"/>
</dbReference>
<dbReference type="CDD" id="cd00130">
    <property type="entry name" value="PAS"/>
    <property type="match status" value="2"/>
</dbReference>
<dbReference type="SUPFAM" id="SSF47384">
    <property type="entry name" value="Homodimeric domain of signal transducing histidine kinase"/>
    <property type="match status" value="1"/>
</dbReference>
<evidence type="ECO:0000313" key="11">
    <source>
        <dbReference type="EMBL" id="UXY14125.1"/>
    </source>
</evidence>
<keyword evidence="12" id="KW-1185">Reference proteome</keyword>
<evidence type="ECO:0000256" key="2">
    <source>
        <dbReference type="ARBA" id="ARBA00012438"/>
    </source>
</evidence>
<dbReference type="InterPro" id="IPR005467">
    <property type="entry name" value="His_kinase_dom"/>
</dbReference>
<dbReference type="SUPFAM" id="SSF55874">
    <property type="entry name" value="ATPase domain of HSP90 chaperone/DNA topoisomerase II/histidine kinase"/>
    <property type="match status" value="1"/>
</dbReference>
<dbReference type="CDD" id="cd12915">
    <property type="entry name" value="PDC2_DGC_like"/>
    <property type="match status" value="1"/>
</dbReference>
<dbReference type="InterPro" id="IPR003661">
    <property type="entry name" value="HisK_dim/P_dom"/>
</dbReference>
<dbReference type="PROSITE" id="PS50112">
    <property type="entry name" value="PAS"/>
    <property type="match status" value="3"/>
</dbReference>
<dbReference type="Pfam" id="PF00512">
    <property type="entry name" value="HisKA"/>
    <property type="match status" value="1"/>
</dbReference>
<dbReference type="SMART" id="SM00091">
    <property type="entry name" value="PAS"/>
    <property type="match status" value="3"/>
</dbReference>
<feature type="transmembrane region" description="Helical" evidence="7">
    <location>
        <begin position="305"/>
        <end position="323"/>
    </location>
</feature>
<dbReference type="InterPro" id="IPR013767">
    <property type="entry name" value="PAS_fold"/>
</dbReference>
<dbReference type="InterPro" id="IPR050736">
    <property type="entry name" value="Sensor_HK_Regulatory"/>
</dbReference>
<dbReference type="InterPro" id="IPR003594">
    <property type="entry name" value="HATPase_dom"/>
</dbReference>
<dbReference type="PRINTS" id="PR00344">
    <property type="entry name" value="BCTRLSENSOR"/>
</dbReference>
<keyword evidence="6" id="KW-0902">Two-component regulatory system</keyword>
<dbReference type="Gene3D" id="3.30.565.10">
    <property type="entry name" value="Histidine kinase-like ATPase, C-terminal domain"/>
    <property type="match status" value="1"/>
</dbReference>
<organism evidence="11 12">
    <name type="scientific">Chitiniphilus purpureus</name>
    <dbReference type="NCBI Taxonomy" id="2981137"/>
    <lineage>
        <taxon>Bacteria</taxon>
        <taxon>Pseudomonadati</taxon>
        <taxon>Pseudomonadota</taxon>
        <taxon>Betaproteobacteria</taxon>
        <taxon>Neisseriales</taxon>
        <taxon>Chitinibacteraceae</taxon>
        <taxon>Chitiniphilus</taxon>
    </lineage>
</organism>
<evidence type="ECO:0000256" key="5">
    <source>
        <dbReference type="ARBA" id="ARBA00022777"/>
    </source>
</evidence>
<name>A0ABY6DIF3_9NEIS</name>
<dbReference type="InterPro" id="IPR035965">
    <property type="entry name" value="PAS-like_dom_sf"/>
</dbReference>
<dbReference type="Gene3D" id="3.30.450.20">
    <property type="entry name" value="PAS domain"/>
    <property type="match status" value="5"/>
</dbReference>